<name>A0ABN7SZE3_OIKDI</name>
<gene>
    <name evidence="1" type="ORF">OKIOD_LOCUS13733</name>
</gene>
<accession>A0ABN7SZE3</accession>
<sequence>MELHGFSCEEIRMEGADTISISSDGLAFMTSGLKYPPLDSPPADGGVFMLDLTTDDLDPKKVDIMAPFDPYKLNPHGIRVYEPGDGRILVYISNHGLGLDKVEKFEYSVTKNQLKWINSFKQKKEFYSLNDIEMIAEDDFFFVNDQYFSTRQRFLRFLEYHSFIRLGSLGYCNKGNCQLATKHNLGYPSGLSIRTTTDENGKFRKELIVVEKRAFRASIYHLDPSNGFVFSHTIPLPANIDNIFNDGEDIYFAGSPRGSNGDDLVEVIKLNKKNELETIISTTLIKGVTSYAHFEDKILFGTQNSNLLVCTRD</sequence>
<dbReference type="EMBL" id="OU015567">
    <property type="protein sequence ID" value="CAG5110582.1"/>
    <property type="molecule type" value="Genomic_DNA"/>
</dbReference>
<dbReference type="PANTHER" id="PTHR11799">
    <property type="entry name" value="PARAOXONASE"/>
    <property type="match status" value="1"/>
</dbReference>
<dbReference type="InterPro" id="IPR051288">
    <property type="entry name" value="Serum_paraoxonase/arylesterase"/>
</dbReference>
<dbReference type="SUPFAM" id="SSF63829">
    <property type="entry name" value="Calcium-dependent phosphotriesterase"/>
    <property type="match status" value="1"/>
</dbReference>
<dbReference type="Proteomes" id="UP001158576">
    <property type="component" value="Chromosome 2"/>
</dbReference>
<protein>
    <submittedName>
        <fullName evidence="1">Oidioi.mRNA.OKI2018_I69.chr2.g4968.t1.cds</fullName>
    </submittedName>
</protein>
<proteinExistence type="predicted"/>
<evidence type="ECO:0000313" key="1">
    <source>
        <dbReference type="EMBL" id="CAG5110582.1"/>
    </source>
</evidence>
<dbReference type="InterPro" id="IPR011042">
    <property type="entry name" value="6-blade_b-propeller_TolB-like"/>
</dbReference>
<dbReference type="Gene3D" id="2.120.10.30">
    <property type="entry name" value="TolB, C-terminal domain"/>
    <property type="match status" value="1"/>
</dbReference>
<dbReference type="PANTHER" id="PTHR11799:SF12">
    <property type="entry name" value="PARAOXONASE-RELATED"/>
    <property type="match status" value="1"/>
</dbReference>
<organism evidence="1 2">
    <name type="scientific">Oikopleura dioica</name>
    <name type="common">Tunicate</name>
    <dbReference type="NCBI Taxonomy" id="34765"/>
    <lineage>
        <taxon>Eukaryota</taxon>
        <taxon>Metazoa</taxon>
        <taxon>Chordata</taxon>
        <taxon>Tunicata</taxon>
        <taxon>Appendicularia</taxon>
        <taxon>Copelata</taxon>
        <taxon>Oikopleuridae</taxon>
        <taxon>Oikopleura</taxon>
    </lineage>
</organism>
<keyword evidence="2" id="KW-1185">Reference proteome</keyword>
<evidence type="ECO:0000313" key="2">
    <source>
        <dbReference type="Proteomes" id="UP001158576"/>
    </source>
</evidence>
<reference evidence="1 2" key="1">
    <citation type="submission" date="2021-04" db="EMBL/GenBank/DDBJ databases">
        <authorList>
            <person name="Bliznina A."/>
        </authorList>
    </citation>
    <scope>NUCLEOTIDE SEQUENCE [LARGE SCALE GENOMIC DNA]</scope>
</reference>